<proteinExistence type="inferred from homology"/>
<dbReference type="PANTHER" id="PTHR33515:SF1">
    <property type="entry name" value="RIBOSOME-BINDING FACTOR A, CHLOROPLASTIC-RELATED"/>
    <property type="match status" value="1"/>
</dbReference>
<dbReference type="PROSITE" id="PS01319">
    <property type="entry name" value="RBFA"/>
    <property type="match status" value="1"/>
</dbReference>
<dbReference type="GO" id="GO:0005829">
    <property type="term" value="C:cytosol"/>
    <property type="evidence" value="ECO:0007669"/>
    <property type="project" value="TreeGrafter"/>
</dbReference>
<sequence length="129" mass="14728">MAGEDRSNRPARMAAEIRQELARLIARDLGDPRLEGLIIASVSITKDLRLARVYWRLAILAGPGVNVEARRKEAQQALERATGRLKSAITSRLKMRFAPELRFEYDAGQEARDRIDELLEEVKRDRKSE</sequence>
<accession>A0A0K1Q234</accession>
<dbReference type="AlphaFoldDB" id="A0A0K1Q234"/>
<dbReference type="EMBL" id="CP012333">
    <property type="protein sequence ID" value="AKU99865.1"/>
    <property type="molecule type" value="Genomic_DNA"/>
</dbReference>
<evidence type="ECO:0000256" key="3">
    <source>
        <dbReference type="SAM" id="Coils"/>
    </source>
</evidence>
<protein>
    <recommendedName>
        <fullName evidence="2">Ribosome-binding factor A</fullName>
    </recommendedName>
</protein>
<comment type="subunit">
    <text evidence="2">Monomer. Binds 30S ribosomal subunits, but not 50S ribosomal subunits or 70S ribosomes.</text>
</comment>
<comment type="function">
    <text evidence="2">One of several proteins that assist in the late maturation steps of the functional core of the 30S ribosomal subunit. Associates with free 30S ribosomal subunits (but not with 30S subunits that are part of 70S ribosomes or polysomes). Required for efficient processing of 16S rRNA. May interact with the 5'-terminal helix region of 16S rRNA.</text>
</comment>
<keyword evidence="3" id="KW-0175">Coiled coil</keyword>
<evidence type="ECO:0000313" key="4">
    <source>
        <dbReference type="EMBL" id="AKU99865.1"/>
    </source>
</evidence>
<keyword evidence="5" id="KW-1185">Reference proteome</keyword>
<dbReference type="SUPFAM" id="SSF89919">
    <property type="entry name" value="Ribosome-binding factor A, RbfA"/>
    <property type="match status" value="1"/>
</dbReference>
<dbReference type="OrthoDB" id="307788at2"/>
<dbReference type="InterPro" id="IPR000238">
    <property type="entry name" value="RbfA"/>
</dbReference>
<dbReference type="STRING" id="1391654.AKJ09_06529"/>
<dbReference type="GO" id="GO:0043024">
    <property type="term" value="F:ribosomal small subunit binding"/>
    <property type="evidence" value="ECO:0007669"/>
    <property type="project" value="TreeGrafter"/>
</dbReference>
<dbReference type="RefSeq" id="WP_146651248.1">
    <property type="nucleotide sequence ID" value="NZ_CP012333.1"/>
</dbReference>
<dbReference type="NCBIfam" id="TIGR00082">
    <property type="entry name" value="rbfA"/>
    <property type="match status" value="1"/>
</dbReference>
<keyword evidence="1 2" id="KW-0690">Ribosome biogenesis</keyword>
<reference evidence="4 5" key="1">
    <citation type="submission" date="2015-08" db="EMBL/GenBank/DDBJ databases">
        <authorList>
            <person name="Babu N.S."/>
            <person name="Beckwith C.J."/>
            <person name="Beseler K.G."/>
            <person name="Brison A."/>
            <person name="Carone J.V."/>
            <person name="Caskin T.P."/>
            <person name="Diamond M."/>
            <person name="Durham M.E."/>
            <person name="Foxe J.M."/>
            <person name="Go M."/>
            <person name="Henderson B.A."/>
            <person name="Jones I.B."/>
            <person name="McGettigan J.A."/>
            <person name="Micheletti S.J."/>
            <person name="Nasrallah M.E."/>
            <person name="Ortiz D."/>
            <person name="Piller C.R."/>
            <person name="Privatt S.R."/>
            <person name="Schneider S.L."/>
            <person name="Sharp S."/>
            <person name="Smith T.C."/>
            <person name="Stanton J.D."/>
            <person name="Ullery H.E."/>
            <person name="Wilson R.J."/>
            <person name="Serrano M.G."/>
            <person name="Buck G."/>
            <person name="Lee V."/>
            <person name="Wang Y."/>
            <person name="Carvalho R."/>
            <person name="Voegtly L."/>
            <person name="Shi R."/>
            <person name="Duckworth R."/>
            <person name="Johnson A."/>
            <person name="Loviza R."/>
            <person name="Walstead R."/>
            <person name="Shah Z."/>
            <person name="Kiflezghi M."/>
            <person name="Wade K."/>
            <person name="Ball S.L."/>
            <person name="Bradley K.W."/>
            <person name="Asai D.J."/>
            <person name="Bowman C.A."/>
            <person name="Russell D.A."/>
            <person name="Pope W.H."/>
            <person name="Jacobs-Sera D."/>
            <person name="Hendrix R.W."/>
            <person name="Hatfull G.F."/>
        </authorList>
    </citation>
    <scope>NUCLEOTIDE SEQUENCE [LARGE SCALE GENOMIC DNA]</scope>
    <source>
        <strain evidence="4 5">DSM 27648</strain>
    </source>
</reference>
<evidence type="ECO:0000313" key="5">
    <source>
        <dbReference type="Proteomes" id="UP000064967"/>
    </source>
</evidence>
<comment type="subcellular location">
    <subcellularLocation>
        <location evidence="2">Cytoplasm</location>
    </subcellularLocation>
</comment>
<keyword evidence="2" id="KW-0963">Cytoplasm</keyword>
<dbReference type="InterPro" id="IPR020053">
    <property type="entry name" value="Ribosome-bd_factorA_CS"/>
</dbReference>
<dbReference type="GO" id="GO:0030490">
    <property type="term" value="P:maturation of SSU-rRNA"/>
    <property type="evidence" value="ECO:0007669"/>
    <property type="project" value="UniProtKB-UniRule"/>
</dbReference>
<dbReference type="HAMAP" id="MF_00003">
    <property type="entry name" value="RbfA"/>
    <property type="match status" value="1"/>
</dbReference>
<dbReference type="PANTHER" id="PTHR33515">
    <property type="entry name" value="RIBOSOME-BINDING FACTOR A, CHLOROPLASTIC-RELATED"/>
    <property type="match status" value="1"/>
</dbReference>
<dbReference type="InterPro" id="IPR015946">
    <property type="entry name" value="KH_dom-like_a/b"/>
</dbReference>
<dbReference type="KEGG" id="llu:AKJ09_06529"/>
<dbReference type="InterPro" id="IPR023799">
    <property type="entry name" value="RbfA_dom_sf"/>
</dbReference>
<name>A0A0K1Q234_9BACT</name>
<comment type="similarity">
    <text evidence="2">Belongs to the RbfA family.</text>
</comment>
<dbReference type="Pfam" id="PF02033">
    <property type="entry name" value="RBFA"/>
    <property type="match status" value="1"/>
</dbReference>
<evidence type="ECO:0000256" key="1">
    <source>
        <dbReference type="ARBA" id="ARBA00022517"/>
    </source>
</evidence>
<dbReference type="Proteomes" id="UP000064967">
    <property type="component" value="Chromosome"/>
</dbReference>
<organism evidence="4 5">
    <name type="scientific">Labilithrix luteola</name>
    <dbReference type="NCBI Taxonomy" id="1391654"/>
    <lineage>
        <taxon>Bacteria</taxon>
        <taxon>Pseudomonadati</taxon>
        <taxon>Myxococcota</taxon>
        <taxon>Polyangia</taxon>
        <taxon>Polyangiales</taxon>
        <taxon>Labilitrichaceae</taxon>
        <taxon>Labilithrix</taxon>
    </lineage>
</organism>
<evidence type="ECO:0000256" key="2">
    <source>
        <dbReference type="HAMAP-Rule" id="MF_00003"/>
    </source>
</evidence>
<feature type="coiled-coil region" evidence="3">
    <location>
        <begin position="71"/>
        <end position="128"/>
    </location>
</feature>
<gene>
    <name evidence="2" type="primary">rbfA</name>
    <name evidence="4" type="ORF">AKJ09_06529</name>
</gene>
<dbReference type="Gene3D" id="3.30.300.20">
    <property type="match status" value="1"/>
</dbReference>